<evidence type="ECO:0000256" key="12">
    <source>
        <dbReference type="SAM" id="MobiDB-lite"/>
    </source>
</evidence>
<dbReference type="Gene3D" id="3.40.470.10">
    <property type="entry name" value="Uracil-DNA glycosylase-like domain"/>
    <property type="match status" value="1"/>
</dbReference>
<dbReference type="Proteomes" id="UP000282211">
    <property type="component" value="Unassembled WGS sequence"/>
</dbReference>
<evidence type="ECO:0000256" key="7">
    <source>
        <dbReference type="ARBA" id="ARBA00022763"/>
    </source>
</evidence>
<name>A0A420WJ11_9PROT</name>
<dbReference type="GO" id="GO:0046872">
    <property type="term" value="F:metal ion binding"/>
    <property type="evidence" value="ECO:0007669"/>
    <property type="project" value="UniProtKB-KW"/>
</dbReference>
<dbReference type="InterPro" id="IPR051536">
    <property type="entry name" value="UDG_Type-4/5"/>
</dbReference>
<dbReference type="GO" id="GO:0051539">
    <property type="term" value="F:4 iron, 4 sulfur cluster binding"/>
    <property type="evidence" value="ECO:0007669"/>
    <property type="project" value="UniProtKB-KW"/>
</dbReference>
<feature type="region of interest" description="Disordered" evidence="12">
    <location>
        <begin position="21"/>
        <end position="48"/>
    </location>
</feature>
<evidence type="ECO:0000256" key="2">
    <source>
        <dbReference type="ARBA" id="ARBA00006521"/>
    </source>
</evidence>
<evidence type="ECO:0000256" key="3">
    <source>
        <dbReference type="ARBA" id="ARBA00012030"/>
    </source>
</evidence>
<dbReference type="SMART" id="SM00987">
    <property type="entry name" value="UreE_C"/>
    <property type="match status" value="1"/>
</dbReference>
<evidence type="ECO:0000256" key="5">
    <source>
        <dbReference type="ARBA" id="ARBA00022485"/>
    </source>
</evidence>
<keyword evidence="8" id="KW-0378">Hydrolase</keyword>
<evidence type="ECO:0000313" key="14">
    <source>
        <dbReference type="EMBL" id="RKQ70993.1"/>
    </source>
</evidence>
<dbReference type="CDD" id="cd10030">
    <property type="entry name" value="UDG-F4_TTUDGA_SPO1dp_like"/>
    <property type="match status" value="1"/>
</dbReference>
<dbReference type="PANTHER" id="PTHR33693:SF1">
    <property type="entry name" value="TYPE-4 URACIL-DNA GLYCOSYLASE"/>
    <property type="match status" value="1"/>
</dbReference>
<keyword evidence="15" id="KW-1185">Reference proteome</keyword>
<dbReference type="AlphaFoldDB" id="A0A420WJ11"/>
<feature type="compositionally biased region" description="Basic residues" evidence="12">
    <location>
        <begin position="28"/>
        <end position="39"/>
    </location>
</feature>
<dbReference type="InterPro" id="IPR005122">
    <property type="entry name" value="Uracil-DNA_glycosylase-like"/>
</dbReference>
<keyword evidence="5" id="KW-0004">4Fe-4S</keyword>
<evidence type="ECO:0000256" key="8">
    <source>
        <dbReference type="ARBA" id="ARBA00022801"/>
    </source>
</evidence>
<evidence type="ECO:0000256" key="1">
    <source>
        <dbReference type="ARBA" id="ARBA00001400"/>
    </source>
</evidence>
<comment type="similarity">
    <text evidence="2">Belongs to the uracil-DNA glycosylase (UDG) superfamily. Type 4 (UDGa) family.</text>
</comment>
<keyword evidence="6" id="KW-0479">Metal-binding</keyword>
<dbReference type="InterPro" id="IPR005273">
    <property type="entry name" value="Ura-DNA_glyco_family4"/>
</dbReference>
<dbReference type="GO" id="GO:0006281">
    <property type="term" value="P:DNA repair"/>
    <property type="evidence" value="ECO:0007669"/>
    <property type="project" value="UniProtKB-KW"/>
</dbReference>
<dbReference type="SUPFAM" id="SSF52141">
    <property type="entry name" value="Uracil-DNA glycosylase-like"/>
    <property type="match status" value="1"/>
</dbReference>
<proteinExistence type="inferred from homology"/>
<gene>
    <name evidence="14" type="ORF">DES40_0300</name>
</gene>
<sequence length="254" mass="28208">MDRALRSLMDWYERVGVDVPELAPAPPTRRRPPPVKKPTRPSAKPAVKVPPVKDIDFNRPLARDVAARAKTLDELRSALHNFDAGVLSDGARQAVFSRGNPAADLMIIGEAPGREEDVQGKPLIGPSGQLLDKMMAAIGLNEENFYITNVVNWRLPNNRNPKTEEIELCRPFLERHIQLANPKVLLLIGGVSMTAITGLTGIMQNHGQWQDVDIGGKVRPVLPIYHPAFLLRQPALKKDAWRDLLNLRAKLEAL</sequence>
<feature type="domain" description="Uracil-DNA glycosylase-like" evidence="13">
    <location>
        <begin position="96"/>
        <end position="245"/>
    </location>
</feature>
<organism evidence="14 15">
    <name type="scientific">Litorimonas taeanensis</name>
    <dbReference type="NCBI Taxonomy" id="568099"/>
    <lineage>
        <taxon>Bacteria</taxon>
        <taxon>Pseudomonadati</taxon>
        <taxon>Pseudomonadota</taxon>
        <taxon>Alphaproteobacteria</taxon>
        <taxon>Maricaulales</taxon>
        <taxon>Robiginitomaculaceae</taxon>
    </lineage>
</organism>
<keyword evidence="11" id="KW-0234">DNA repair</keyword>
<protein>
    <recommendedName>
        <fullName evidence="4">Type-4 uracil-DNA glycosylase</fullName>
        <ecNumber evidence="3">3.2.2.27</ecNumber>
    </recommendedName>
</protein>
<evidence type="ECO:0000259" key="13">
    <source>
        <dbReference type="SMART" id="SM00986"/>
    </source>
</evidence>
<dbReference type="InterPro" id="IPR036895">
    <property type="entry name" value="Uracil-DNA_glycosylase-like_sf"/>
</dbReference>
<reference evidence="14 15" key="1">
    <citation type="submission" date="2018-10" db="EMBL/GenBank/DDBJ databases">
        <title>Genomic Encyclopedia of Type Strains, Phase IV (KMG-IV): sequencing the most valuable type-strain genomes for metagenomic binning, comparative biology and taxonomic classification.</title>
        <authorList>
            <person name="Goeker M."/>
        </authorList>
    </citation>
    <scope>NUCLEOTIDE SEQUENCE [LARGE SCALE GENOMIC DNA]</scope>
    <source>
        <strain evidence="14 15">DSM 22008</strain>
    </source>
</reference>
<comment type="caution">
    <text evidence="14">The sequence shown here is derived from an EMBL/GenBank/DDBJ whole genome shotgun (WGS) entry which is preliminary data.</text>
</comment>
<evidence type="ECO:0000256" key="9">
    <source>
        <dbReference type="ARBA" id="ARBA00023004"/>
    </source>
</evidence>
<evidence type="ECO:0000256" key="6">
    <source>
        <dbReference type="ARBA" id="ARBA00022723"/>
    </source>
</evidence>
<evidence type="ECO:0000256" key="4">
    <source>
        <dbReference type="ARBA" id="ARBA00019403"/>
    </source>
</evidence>
<comment type="catalytic activity">
    <reaction evidence="1">
        <text>Hydrolyzes single-stranded DNA or mismatched double-stranded DNA and polynucleotides, releasing free uracil.</text>
        <dbReference type="EC" id="3.2.2.27"/>
    </reaction>
</comment>
<dbReference type="EC" id="3.2.2.27" evidence="3"/>
<keyword evidence="10" id="KW-0411">Iron-sulfur</keyword>
<dbReference type="SMART" id="SM00986">
    <property type="entry name" value="UDG"/>
    <property type="match status" value="1"/>
</dbReference>
<accession>A0A420WJ11</accession>
<evidence type="ECO:0000256" key="10">
    <source>
        <dbReference type="ARBA" id="ARBA00023014"/>
    </source>
</evidence>
<dbReference type="RefSeq" id="WP_121098805.1">
    <property type="nucleotide sequence ID" value="NZ_RBII01000001.1"/>
</dbReference>
<evidence type="ECO:0000313" key="15">
    <source>
        <dbReference type="Proteomes" id="UP000282211"/>
    </source>
</evidence>
<dbReference type="GO" id="GO:0004844">
    <property type="term" value="F:uracil DNA N-glycosylase activity"/>
    <property type="evidence" value="ECO:0007669"/>
    <property type="project" value="UniProtKB-EC"/>
</dbReference>
<dbReference type="OrthoDB" id="5290748at2"/>
<keyword evidence="9" id="KW-0408">Iron</keyword>
<keyword evidence="7" id="KW-0227">DNA damage</keyword>
<dbReference type="PANTHER" id="PTHR33693">
    <property type="entry name" value="TYPE-5 URACIL-DNA GLYCOSYLASE"/>
    <property type="match status" value="1"/>
</dbReference>
<evidence type="ECO:0000256" key="11">
    <source>
        <dbReference type="ARBA" id="ARBA00023204"/>
    </source>
</evidence>
<dbReference type="NCBIfam" id="TIGR00758">
    <property type="entry name" value="UDG_fam4"/>
    <property type="match status" value="1"/>
</dbReference>
<dbReference type="EMBL" id="RBII01000001">
    <property type="protein sequence ID" value="RKQ70993.1"/>
    <property type="molecule type" value="Genomic_DNA"/>
</dbReference>
<dbReference type="InParanoid" id="A0A420WJ11"/>
<dbReference type="Pfam" id="PF03167">
    <property type="entry name" value="UDG"/>
    <property type="match status" value="1"/>
</dbReference>